<dbReference type="HOGENOM" id="CLU_1945057_0_0_9"/>
<dbReference type="AlphaFoldDB" id="E3PS31"/>
<keyword evidence="3" id="KW-1185">Reference proteome</keyword>
<dbReference type="EMBL" id="FP565809">
    <property type="protein sequence ID" value="CBH21685.1"/>
    <property type="molecule type" value="Genomic_DNA"/>
</dbReference>
<evidence type="ECO:0000313" key="2">
    <source>
        <dbReference type="EMBL" id="CBH21685.1"/>
    </source>
</evidence>
<gene>
    <name evidence="2" type="ordered locus">CLOST_1565</name>
</gene>
<organism evidence="2 3">
    <name type="scientific">Acetoanaerobium sticklandii (strain ATCC 12662 / DSM 519 / JCM 1433 / CCUG 9281 / NCIMB 10654 / HF)</name>
    <name type="common">Clostridium sticklandii</name>
    <dbReference type="NCBI Taxonomy" id="499177"/>
    <lineage>
        <taxon>Bacteria</taxon>
        <taxon>Bacillati</taxon>
        <taxon>Bacillota</taxon>
        <taxon>Clostridia</taxon>
        <taxon>Peptostreptococcales</taxon>
        <taxon>Filifactoraceae</taxon>
        <taxon>Acetoanaerobium</taxon>
    </lineage>
</organism>
<sequence>MIIRYIHNNYQFCISLVLSLIGIGVSWYIAIISNSLQDKLVEYKYNATFIANLNSLISDINIYINDSEELVNNIDIARKISSFNIYKDEFKSQEFIYKKFTDLIQYFDNISNKELHKINLEEFRTKFII</sequence>
<keyword evidence="1" id="KW-1133">Transmembrane helix</keyword>
<protein>
    <submittedName>
        <fullName evidence="2">Uncharacterized protein</fullName>
    </submittedName>
</protein>
<accession>E3PS31</accession>
<dbReference type="Proteomes" id="UP000007041">
    <property type="component" value="Chromosome"/>
</dbReference>
<proteinExistence type="predicted"/>
<keyword evidence="1" id="KW-0812">Transmembrane</keyword>
<reference evidence="3" key="1">
    <citation type="journal article" date="2010" name="BMC Genomics">
        <title>Clostridium sticklandii, a specialist in amino acid degradation:revisiting its metabolism through its genome sequence.</title>
        <authorList>
            <person name="Fonknechten N."/>
            <person name="Chaussonnerie S."/>
            <person name="Tricot S."/>
            <person name="Lajus A."/>
            <person name="Andreesen J.R."/>
            <person name="Perchat N."/>
            <person name="Pelletier E."/>
            <person name="Gouyvenoux M."/>
            <person name="Barbe V."/>
            <person name="Salanoubat M."/>
            <person name="Le Paslier D."/>
            <person name="Weissenbach J."/>
            <person name="Cohen G.N."/>
            <person name="Kreimeyer A."/>
        </authorList>
    </citation>
    <scope>NUCLEOTIDE SEQUENCE [LARGE SCALE GENOMIC DNA]</scope>
    <source>
        <strain evidence="3">ATCC 12662 / DSM 519 / JCM 1433 / CCUG 9281 / NCIMB 10654 / HF</strain>
    </source>
</reference>
<dbReference type="STRING" id="1511.CLOST_1565"/>
<feature type="transmembrane region" description="Helical" evidence="1">
    <location>
        <begin position="12"/>
        <end position="30"/>
    </location>
</feature>
<name>E3PS31_ACESD</name>
<evidence type="ECO:0000256" key="1">
    <source>
        <dbReference type="SAM" id="Phobius"/>
    </source>
</evidence>
<keyword evidence="1" id="KW-0472">Membrane</keyword>
<dbReference type="GeneID" id="35559375"/>
<dbReference type="BioCyc" id="CSTI499177:GJE9-1617-MONOMER"/>
<dbReference type="RefSeq" id="WP_013361778.1">
    <property type="nucleotide sequence ID" value="NC_014614.1"/>
</dbReference>
<evidence type="ECO:0000313" key="3">
    <source>
        <dbReference type="Proteomes" id="UP000007041"/>
    </source>
</evidence>
<dbReference type="KEGG" id="cst:CLOST_1565"/>